<evidence type="ECO:0000313" key="2">
    <source>
        <dbReference type="Proteomes" id="UP000032266"/>
    </source>
</evidence>
<protein>
    <submittedName>
        <fullName evidence="1">Uncharacterized protein</fullName>
    </submittedName>
</protein>
<accession>A0A0C5VPU4</accession>
<name>A0A0C5VPU4_9GAMM</name>
<organism evidence="1 2">
    <name type="scientific">Gynuella sunshinyii YC6258</name>
    <dbReference type="NCBI Taxonomy" id="1445510"/>
    <lineage>
        <taxon>Bacteria</taxon>
        <taxon>Pseudomonadati</taxon>
        <taxon>Pseudomonadota</taxon>
        <taxon>Gammaproteobacteria</taxon>
        <taxon>Oceanospirillales</taxon>
        <taxon>Saccharospirillaceae</taxon>
        <taxon>Gynuella</taxon>
    </lineage>
</organism>
<keyword evidence="2" id="KW-1185">Reference proteome</keyword>
<dbReference type="AlphaFoldDB" id="A0A0C5VPU4"/>
<proteinExistence type="predicted"/>
<evidence type="ECO:0000313" key="1">
    <source>
        <dbReference type="EMBL" id="AJQ95463.1"/>
    </source>
</evidence>
<dbReference type="HOGENOM" id="CLU_3344234_0_0_6"/>
<reference evidence="1 2" key="1">
    <citation type="submission" date="2014-01" db="EMBL/GenBank/DDBJ databases">
        <title>Full genme sequencing of cellulolytic bacterium Gynuella sunshinyii YC6258T gen. nov., sp. nov.</title>
        <authorList>
            <person name="Khan H."/>
            <person name="Chung E.J."/>
            <person name="Chung Y.R."/>
        </authorList>
    </citation>
    <scope>NUCLEOTIDE SEQUENCE [LARGE SCALE GENOMIC DNA]</scope>
    <source>
        <strain evidence="1 2">YC6258</strain>
    </source>
</reference>
<dbReference type="EMBL" id="CP007142">
    <property type="protein sequence ID" value="AJQ95463.1"/>
    <property type="molecule type" value="Genomic_DNA"/>
</dbReference>
<gene>
    <name evidence="1" type="ORF">YC6258_03427</name>
</gene>
<dbReference type="KEGG" id="gsn:YC6258_03427"/>
<dbReference type="Proteomes" id="UP000032266">
    <property type="component" value="Chromosome"/>
</dbReference>
<sequence length="37" mass="4410">MSFKNLLNKTTGEFQVIKIYSGNEKEVLTNYWIENEK</sequence>